<dbReference type="Proteomes" id="UP001183388">
    <property type="component" value="Unassembled WGS sequence"/>
</dbReference>
<dbReference type="EMBL" id="JAVREN010000018">
    <property type="protein sequence ID" value="MDT0308120.1"/>
    <property type="molecule type" value="Genomic_DNA"/>
</dbReference>
<name>A0ABU2L973_9ACTN</name>
<keyword evidence="2" id="KW-1185">Reference proteome</keyword>
<reference evidence="2" key="1">
    <citation type="submission" date="2023-07" db="EMBL/GenBank/DDBJ databases">
        <title>30 novel species of actinomycetes from the DSMZ collection.</title>
        <authorList>
            <person name="Nouioui I."/>
        </authorList>
    </citation>
    <scope>NUCLEOTIDE SEQUENCE [LARGE SCALE GENOMIC DNA]</scope>
    <source>
        <strain evidence="2">DSM 44917</strain>
    </source>
</reference>
<proteinExistence type="predicted"/>
<comment type="caution">
    <text evidence="1">The sequence shown here is derived from an EMBL/GenBank/DDBJ whole genome shotgun (WGS) entry which is preliminary data.</text>
</comment>
<accession>A0ABU2L973</accession>
<evidence type="ECO:0000313" key="1">
    <source>
        <dbReference type="EMBL" id="MDT0308120.1"/>
    </source>
</evidence>
<sequence>MGSTAAVLAGSAAVFASQLSPDGRIIEEDEGAIEYQGPEDDAERAREFWTLAELVEVRCRGRPGPRSPRRG</sequence>
<evidence type="ECO:0000313" key="2">
    <source>
        <dbReference type="Proteomes" id="UP001183388"/>
    </source>
</evidence>
<organism evidence="1 2">
    <name type="scientific">Streptomyces boetiae</name>
    <dbReference type="NCBI Taxonomy" id="3075541"/>
    <lineage>
        <taxon>Bacteria</taxon>
        <taxon>Bacillati</taxon>
        <taxon>Actinomycetota</taxon>
        <taxon>Actinomycetes</taxon>
        <taxon>Kitasatosporales</taxon>
        <taxon>Streptomycetaceae</taxon>
        <taxon>Streptomyces</taxon>
    </lineage>
</organism>
<dbReference type="RefSeq" id="WP_311631073.1">
    <property type="nucleotide sequence ID" value="NZ_JAVREN010000018.1"/>
</dbReference>
<gene>
    <name evidence="1" type="ORF">RM780_14270</name>
</gene>
<protein>
    <submittedName>
        <fullName evidence="1">Uncharacterized protein</fullName>
    </submittedName>
</protein>